<evidence type="ECO:0000313" key="3">
    <source>
        <dbReference type="EMBL" id="CAE7199321.1"/>
    </source>
</evidence>
<feature type="compositionally biased region" description="Basic and acidic residues" evidence="1">
    <location>
        <begin position="225"/>
        <end position="234"/>
    </location>
</feature>
<gene>
    <name evidence="3" type="ORF">SNEC2469_LOCUS1494</name>
</gene>
<dbReference type="AlphaFoldDB" id="A0A812J859"/>
<evidence type="ECO:0000313" key="4">
    <source>
        <dbReference type="Proteomes" id="UP000601435"/>
    </source>
</evidence>
<dbReference type="PROSITE" id="PS00028">
    <property type="entry name" value="ZINC_FINGER_C2H2_1"/>
    <property type="match status" value="1"/>
</dbReference>
<reference evidence="3" key="1">
    <citation type="submission" date="2021-02" db="EMBL/GenBank/DDBJ databases">
        <authorList>
            <person name="Dougan E. K."/>
            <person name="Rhodes N."/>
            <person name="Thang M."/>
            <person name="Chan C."/>
        </authorList>
    </citation>
    <scope>NUCLEOTIDE SEQUENCE</scope>
</reference>
<evidence type="ECO:0000259" key="2">
    <source>
        <dbReference type="PROSITE" id="PS00028"/>
    </source>
</evidence>
<dbReference type="Proteomes" id="UP000601435">
    <property type="component" value="Unassembled WGS sequence"/>
</dbReference>
<name>A0A812J859_9DINO</name>
<comment type="caution">
    <text evidence="3">The sequence shown here is derived from an EMBL/GenBank/DDBJ whole genome shotgun (WGS) entry which is preliminary data.</text>
</comment>
<organism evidence="3 4">
    <name type="scientific">Symbiodinium necroappetens</name>
    <dbReference type="NCBI Taxonomy" id="1628268"/>
    <lineage>
        <taxon>Eukaryota</taxon>
        <taxon>Sar</taxon>
        <taxon>Alveolata</taxon>
        <taxon>Dinophyceae</taxon>
        <taxon>Suessiales</taxon>
        <taxon>Symbiodiniaceae</taxon>
        <taxon>Symbiodinium</taxon>
    </lineage>
</organism>
<proteinExistence type="predicted"/>
<feature type="compositionally biased region" description="Acidic residues" evidence="1">
    <location>
        <begin position="196"/>
        <end position="205"/>
    </location>
</feature>
<feature type="region of interest" description="Disordered" evidence="1">
    <location>
        <begin position="307"/>
        <end position="327"/>
    </location>
</feature>
<evidence type="ECO:0000256" key="1">
    <source>
        <dbReference type="SAM" id="MobiDB-lite"/>
    </source>
</evidence>
<sequence length="1205" mass="132813">MLHSPRHWTRPCPNFPGPIDSAFLILTDAWHLVLEVQSEQPSSPEHFKAILAQRLRYDVDKTTQCPAVQLIDNIALEGQNCRTAVVATEAISRLPIPPAKWQPQQFIVFLDRRPILLDFTWTLAVAGVISIDKIIAEYSPQAPEGFSVIVKDGRNQIAHTSHAIQIEHGGVLILEYLATQGEGSQGSDEGSNHSDGDEDHEDSDGSDTFGDPSLSGGTEEGGSDAARRDRDRSRSRSPRPGAVFRSDSHTNVSDNDSAPLYALDSTGPDLLKVFSNCWLDEVSRPPPVIFQELGRFARRDDISGAAEAKLLSEPAPHNSEGRRQLRNVRTATLRLGEDWPYIPDGEPPRVPLSGDPYYAATAAQVGPSQLTVAILKPDHVAEVVRVWLPHPVDLPQAFAAVQAVRDPAQVALYERVVSVWPQPSHQWATIIALPAWATDEVVICFDLSEYDGRLFASQAPAVLDRFTILQLAGLWGQAVDIYTPFQPHPLRSDQDTIVTQGTCISIVRQGEQPTPILDLEVLLLSPLHWRESGPGTVDSQGNCYCAATETGHRFIGAADHSAIEAERTQLEEAGICITGLQETRAKAGKPLYFTAADFRVLRWTPRSLIAKCARLTTPWQNRIGDLCWESGQDPPNSLFDIFLTHDLWVDFAQTGVDHYAVSLTVNARWEVDAHTHYHAFAGHLAQHFSAIEAGAEAKEEALQIEASDLLTRSQIESSLRASPCGKAVGQPDALTVANTIAVLGLSSEVAPRLQAYVKQRSLISQAGAPESLAAMIAETNQSTWFSYGSLQGTATVRAGTRPGDNLADMVFSFLFSELLHKLRDRFKKANLSVALPWDPSWLCASPESVEQRSASCAERPIDITWMDDLALLVQGDTPEQLVGKVRAVATATIEECISATLVPNLGAGKTERIVSLVGRGAKRVGLDIFQGAEPTLPLASDLWPNAFRKHRRQVFSSPIVSYRDKAILYDSLVLSTMFYGVGAWPDPDQDVLDKFQSALVSMCRQMLRPRFSLQAARHVGANYALSIVGILPAADQVHLERLRHFKAVVTKACPELWALLHAEVKWLRHVQSSLAWASYNLDLSGWKGVDLNDWDQVVAFIREGPHKWKGIVKKINKIVGLVRCWEAEVQQYHGLLFRSLRTAGALLQDGVDSRDCPKEVCAQCGQAFPDARSWSHHAFKVHGRVREERTLVNGQQVLMLSLYQA</sequence>
<protein>
    <recommendedName>
        <fullName evidence="2">C2H2-type domain-containing protein</fullName>
    </recommendedName>
</protein>
<keyword evidence="4" id="KW-1185">Reference proteome</keyword>
<feature type="region of interest" description="Disordered" evidence="1">
    <location>
        <begin position="181"/>
        <end position="260"/>
    </location>
</feature>
<accession>A0A812J859</accession>
<feature type="domain" description="C2H2-type" evidence="2">
    <location>
        <begin position="1161"/>
        <end position="1182"/>
    </location>
</feature>
<dbReference type="EMBL" id="CAJNJA010005819">
    <property type="protein sequence ID" value="CAE7199321.1"/>
    <property type="molecule type" value="Genomic_DNA"/>
</dbReference>
<dbReference type="InterPro" id="IPR013087">
    <property type="entry name" value="Znf_C2H2_type"/>
</dbReference>